<organism evidence="1 2">
    <name type="scientific">Pontibacillus yanchengensis</name>
    <dbReference type="NCBI Taxonomy" id="462910"/>
    <lineage>
        <taxon>Bacteria</taxon>
        <taxon>Bacillati</taxon>
        <taxon>Bacillota</taxon>
        <taxon>Bacilli</taxon>
        <taxon>Bacillales</taxon>
        <taxon>Bacillaceae</taxon>
        <taxon>Pontibacillus</taxon>
    </lineage>
</organism>
<dbReference type="AlphaFoldDB" id="A0A6I5A5N9"/>
<evidence type="ECO:0000313" key="2">
    <source>
        <dbReference type="Proteomes" id="UP000468638"/>
    </source>
</evidence>
<dbReference type="InterPro" id="IPR014988">
    <property type="entry name" value="Uncharacterised_YqcI/YcgG"/>
</dbReference>
<evidence type="ECO:0008006" key="3">
    <source>
        <dbReference type="Google" id="ProtNLM"/>
    </source>
</evidence>
<gene>
    <name evidence="1" type="ORF">GLW05_18610</name>
</gene>
<reference evidence="1 2" key="1">
    <citation type="submission" date="2019-11" db="EMBL/GenBank/DDBJ databases">
        <title>Genome sequences of 17 halophilic strains isolated from different environments.</title>
        <authorList>
            <person name="Furrow R.E."/>
        </authorList>
    </citation>
    <scope>NUCLEOTIDE SEQUENCE [LARGE SCALE GENOMIC DNA]</scope>
    <source>
        <strain evidence="1 2">22514_16_FS</strain>
    </source>
</reference>
<comment type="caution">
    <text evidence="1">The sequence shown here is derived from an EMBL/GenBank/DDBJ whole genome shotgun (WGS) entry which is preliminary data.</text>
</comment>
<dbReference type="OrthoDB" id="112290at2"/>
<dbReference type="RefSeq" id="WP_160848446.1">
    <property type="nucleotide sequence ID" value="NZ_WMEQ01000019.1"/>
</dbReference>
<proteinExistence type="predicted"/>
<dbReference type="PANTHER" id="PTHR40045:SF1">
    <property type="entry name" value="YQCI_YCGG FAMILY PROTEIN"/>
    <property type="match status" value="1"/>
</dbReference>
<name>A0A6I5A5N9_9BACI</name>
<dbReference type="Pfam" id="PF08892">
    <property type="entry name" value="YqcI_YcgG"/>
    <property type="match status" value="1"/>
</dbReference>
<protein>
    <recommendedName>
        <fullName evidence="3">YqcI/YcgG family protein</fullName>
    </recommendedName>
</protein>
<accession>A0A6I5A5N9</accession>
<evidence type="ECO:0000313" key="1">
    <source>
        <dbReference type="EMBL" id="MYL35593.1"/>
    </source>
</evidence>
<dbReference type="EMBL" id="WMEQ01000019">
    <property type="protein sequence ID" value="MYL35593.1"/>
    <property type="molecule type" value="Genomic_DNA"/>
</dbReference>
<dbReference type="PANTHER" id="PTHR40045">
    <property type="entry name" value="YCGG FAMILY PROTEIN"/>
    <property type="match status" value="1"/>
</dbReference>
<sequence>MTELYTRSWIEENLLSLESWQQQAYEDFANMMEDHTYPCVPGRQGFLEDSLRYGFLGDPRNKETHEQFAKVLKEYTLCSRDTGKYASLALMFYTPEEMKQHYNVENYEELFWSVINGVSKFDEKEWPDSIPKDPNDHEWEFCFHEQPYFAFCATPAHQMRKSRHSSHFLIALQPRWVFNEINDSTTFGRKIKQVIRDRLTNYDNIPAHPSLKWYGQEDNYEWKQYYLRDDDTIPSKCPFTRFKQKIIKR</sequence>
<dbReference type="Proteomes" id="UP000468638">
    <property type="component" value="Unassembled WGS sequence"/>
</dbReference>